<feature type="region of interest" description="Disordered" evidence="1">
    <location>
        <begin position="205"/>
        <end position="273"/>
    </location>
</feature>
<dbReference type="PROSITE" id="PS51782">
    <property type="entry name" value="LYSM"/>
    <property type="match status" value="2"/>
</dbReference>
<dbReference type="PANTHER" id="PTHR21666">
    <property type="entry name" value="PEPTIDASE-RELATED"/>
    <property type="match status" value="1"/>
</dbReference>
<organism evidence="3 4">
    <name type="scientific">Oceanomicrobium pacificus</name>
    <dbReference type="NCBI Taxonomy" id="2692916"/>
    <lineage>
        <taxon>Bacteria</taxon>
        <taxon>Pseudomonadati</taxon>
        <taxon>Pseudomonadota</taxon>
        <taxon>Alphaproteobacteria</taxon>
        <taxon>Rhodobacterales</taxon>
        <taxon>Paracoccaceae</taxon>
        <taxon>Oceanomicrobium</taxon>
    </lineage>
</organism>
<name>A0A6B0TM48_9RHOB</name>
<dbReference type="SMART" id="SM00257">
    <property type="entry name" value="LysM"/>
    <property type="match status" value="2"/>
</dbReference>
<dbReference type="Gene3D" id="2.70.70.10">
    <property type="entry name" value="Glucose Permease (Domain IIA)"/>
    <property type="match status" value="1"/>
</dbReference>
<dbReference type="InterPro" id="IPR011055">
    <property type="entry name" value="Dup_hybrid_motif"/>
</dbReference>
<dbReference type="CDD" id="cd00118">
    <property type="entry name" value="LysM"/>
    <property type="match status" value="2"/>
</dbReference>
<feature type="domain" description="LysM" evidence="2">
    <location>
        <begin position="156"/>
        <end position="200"/>
    </location>
</feature>
<dbReference type="InterPro" id="IPR016047">
    <property type="entry name" value="M23ase_b-sheet_dom"/>
</dbReference>
<feature type="domain" description="LysM" evidence="2">
    <location>
        <begin position="63"/>
        <end position="107"/>
    </location>
</feature>
<dbReference type="GO" id="GO:0004222">
    <property type="term" value="F:metalloendopeptidase activity"/>
    <property type="evidence" value="ECO:0007669"/>
    <property type="project" value="TreeGrafter"/>
</dbReference>
<comment type="caution">
    <text evidence="3">The sequence shown here is derived from an EMBL/GenBank/DDBJ whole genome shotgun (WGS) entry which is preliminary data.</text>
</comment>
<protein>
    <submittedName>
        <fullName evidence="3">Peptidoglycan DD-metalloendopeptidase family protein</fullName>
    </submittedName>
</protein>
<dbReference type="AlphaFoldDB" id="A0A6B0TM48"/>
<dbReference type="SUPFAM" id="SSF51261">
    <property type="entry name" value="Duplicated hybrid motif"/>
    <property type="match status" value="1"/>
</dbReference>
<dbReference type="Proteomes" id="UP000436016">
    <property type="component" value="Unassembled WGS sequence"/>
</dbReference>
<dbReference type="PANTHER" id="PTHR21666:SF270">
    <property type="entry name" value="MUREIN HYDROLASE ACTIVATOR ENVC"/>
    <property type="match status" value="1"/>
</dbReference>
<dbReference type="InterPro" id="IPR036779">
    <property type="entry name" value="LysM_dom_sf"/>
</dbReference>
<dbReference type="RefSeq" id="WP_160854267.1">
    <property type="nucleotide sequence ID" value="NZ_WUWG01000003.1"/>
</dbReference>
<evidence type="ECO:0000313" key="4">
    <source>
        <dbReference type="Proteomes" id="UP000436016"/>
    </source>
</evidence>
<accession>A0A6B0TM48</accession>
<reference evidence="3 4" key="1">
    <citation type="submission" date="2019-12" db="EMBL/GenBank/DDBJ databases">
        <title>Strain KN286 was isolated from seawater, which was collected from Caroline Seamount in the tropical western Pacific.</title>
        <authorList>
            <person name="Wang Q."/>
        </authorList>
    </citation>
    <scope>NUCLEOTIDE SEQUENCE [LARGE SCALE GENOMIC DNA]</scope>
    <source>
        <strain evidence="3 4">KN286</strain>
    </source>
</reference>
<evidence type="ECO:0000313" key="3">
    <source>
        <dbReference type="EMBL" id="MXU65627.1"/>
    </source>
</evidence>
<feature type="compositionally biased region" description="Low complexity" evidence="1">
    <location>
        <begin position="261"/>
        <end position="270"/>
    </location>
</feature>
<dbReference type="Gene3D" id="3.10.350.10">
    <property type="entry name" value="LysM domain"/>
    <property type="match status" value="2"/>
</dbReference>
<dbReference type="InterPro" id="IPR050570">
    <property type="entry name" value="Cell_wall_metabolism_enzyme"/>
</dbReference>
<feature type="compositionally biased region" description="Low complexity" evidence="1">
    <location>
        <begin position="236"/>
        <end position="248"/>
    </location>
</feature>
<keyword evidence="4" id="KW-1185">Reference proteome</keyword>
<gene>
    <name evidence="3" type="ORF">GSH16_09210</name>
</gene>
<dbReference type="SUPFAM" id="SSF54106">
    <property type="entry name" value="LysM domain"/>
    <property type="match status" value="2"/>
</dbReference>
<feature type="compositionally biased region" description="Low complexity" evidence="1">
    <location>
        <begin position="207"/>
        <end position="221"/>
    </location>
</feature>
<dbReference type="Pfam" id="PF01551">
    <property type="entry name" value="Peptidase_M23"/>
    <property type="match status" value="1"/>
</dbReference>
<evidence type="ECO:0000259" key="2">
    <source>
        <dbReference type="PROSITE" id="PS51782"/>
    </source>
</evidence>
<evidence type="ECO:0000256" key="1">
    <source>
        <dbReference type="SAM" id="MobiDB-lite"/>
    </source>
</evidence>
<dbReference type="Pfam" id="PF01476">
    <property type="entry name" value="LysM"/>
    <property type="match status" value="2"/>
</dbReference>
<proteinExistence type="predicted"/>
<dbReference type="CDD" id="cd12797">
    <property type="entry name" value="M23_peptidase"/>
    <property type="match status" value="1"/>
</dbReference>
<dbReference type="EMBL" id="WUWG01000003">
    <property type="protein sequence ID" value="MXU65627.1"/>
    <property type="molecule type" value="Genomic_DNA"/>
</dbReference>
<dbReference type="InterPro" id="IPR018392">
    <property type="entry name" value="LysM"/>
</dbReference>
<sequence length="383" mass="39118">MTFTEIVTSRVGLIATAALLTLSACTDEGITLGGRQYGGTSAPASAERPPADSRGVITYPTYQVMVARSGDTVSSMAQRVGLSPTELARHNGLPETYSPLAGELLVLPRNVGGTVAGTSTAWSPEIATAAIDSASAAPGTNPFNNGSGPEGAIEPIRHRVEPGETAYSIARLYNVSVTALASWNGLGPDLAVRPGRELLIPVPESGTRTTAAAAPATVTQPGSGGGTPLPPPPSATAPLPADVPVPESAKPKPEPKPTPAPTQQAASSSKFAKPVSGNVVEGYTAKSEGVEFGAKAGEPVKAAEAGEVALISPSLSGLGTIVLIRHKDNILTVYGRVDNVSVSKGTKVARGQQIATVAASDKPRLHFEVRRGTEAVDPAPYFR</sequence>